<keyword evidence="2 5" id="KW-0032">Aminotransferase</keyword>
<evidence type="ECO:0000256" key="3">
    <source>
        <dbReference type="ARBA" id="ARBA00022679"/>
    </source>
</evidence>
<evidence type="ECO:0000256" key="1">
    <source>
        <dbReference type="ARBA" id="ARBA00001933"/>
    </source>
</evidence>
<dbReference type="EMBL" id="SDQG01000003">
    <property type="protein sequence ID" value="TDM16896.1"/>
    <property type="molecule type" value="Genomic_DNA"/>
</dbReference>
<dbReference type="SUPFAM" id="SSF53383">
    <property type="entry name" value="PLP-dependent transferases"/>
    <property type="match status" value="1"/>
</dbReference>
<organism evidence="5 6">
    <name type="scientific">Macrococcoides canis</name>
    <dbReference type="NCBI Taxonomy" id="1855823"/>
    <lineage>
        <taxon>Bacteria</taxon>
        <taxon>Bacillati</taxon>
        <taxon>Bacillota</taxon>
        <taxon>Bacilli</taxon>
        <taxon>Bacillales</taxon>
        <taxon>Staphylococcaceae</taxon>
        <taxon>Macrococcoides</taxon>
    </lineage>
</organism>
<dbReference type="GO" id="GO:0008483">
    <property type="term" value="F:transaminase activity"/>
    <property type="evidence" value="ECO:0007669"/>
    <property type="project" value="UniProtKB-KW"/>
</dbReference>
<dbReference type="InterPro" id="IPR015421">
    <property type="entry name" value="PyrdxlP-dep_Trfase_major"/>
</dbReference>
<dbReference type="InterPro" id="IPR050881">
    <property type="entry name" value="LL-DAP_aminotransferase"/>
</dbReference>
<evidence type="ECO:0000256" key="2">
    <source>
        <dbReference type="ARBA" id="ARBA00022576"/>
    </source>
</evidence>
<name>A0A4R6C4Z5_9STAP</name>
<proteinExistence type="predicted"/>
<evidence type="ECO:0000313" key="5">
    <source>
        <dbReference type="EMBL" id="TDM16896.1"/>
    </source>
</evidence>
<dbReference type="RefSeq" id="WP_133419708.1">
    <property type="nucleotide sequence ID" value="NZ_SDQG01000003.1"/>
</dbReference>
<dbReference type="Pfam" id="PF00155">
    <property type="entry name" value="Aminotran_1_2"/>
    <property type="match status" value="1"/>
</dbReference>
<evidence type="ECO:0000259" key="4">
    <source>
        <dbReference type="Pfam" id="PF00155"/>
    </source>
</evidence>
<dbReference type="AlphaFoldDB" id="A0A4R6C4Z5"/>
<protein>
    <submittedName>
        <fullName evidence="5">Aminotransferase class I/II-fold pyridoxal phosphate-dependent enzyme</fullName>
    </submittedName>
</protein>
<dbReference type="CDD" id="cd00609">
    <property type="entry name" value="AAT_like"/>
    <property type="match status" value="1"/>
</dbReference>
<feature type="domain" description="Aminotransferase class I/classII large" evidence="4">
    <location>
        <begin position="31"/>
        <end position="378"/>
    </location>
</feature>
<dbReference type="Gene3D" id="3.90.1150.10">
    <property type="entry name" value="Aspartate Aminotransferase, domain 1"/>
    <property type="match status" value="1"/>
</dbReference>
<dbReference type="InterPro" id="IPR015424">
    <property type="entry name" value="PyrdxlP-dep_Trfase"/>
</dbReference>
<reference evidence="5 6" key="1">
    <citation type="submission" date="2019-01" db="EMBL/GenBank/DDBJ databases">
        <title>Draft genome sequences of Macrococcus caseolyticus, Macrococcus canis, Macrococcus bohemicus and Macrococcus goetzii.</title>
        <authorList>
            <person name="Mazhar S."/>
            <person name="Altermann E."/>
            <person name="Hill C."/>
            <person name="Mcauliffe O."/>
        </authorList>
    </citation>
    <scope>NUCLEOTIDE SEQUENCE [LARGE SCALE GENOMIC DNA]</scope>
    <source>
        <strain evidence="5 6">DPC7162</strain>
    </source>
</reference>
<dbReference type="Proteomes" id="UP000294865">
    <property type="component" value="Unassembled WGS sequence"/>
</dbReference>
<dbReference type="PANTHER" id="PTHR42832:SF3">
    <property type="entry name" value="L-GLUTAMINE--4-(METHYLSULFANYL)-2-OXOBUTANOATE AMINOTRANSFERASE"/>
    <property type="match status" value="1"/>
</dbReference>
<keyword evidence="3 5" id="KW-0808">Transferase</keyword>
<comment type="cofactor">
    <cofactor evidence="1">
        <name>pyridoxal 5'-phosphate</name>
        <dbReference type="ChEBI" id="CHEBI:597326"/>
    </cofactor>
</comment>
<sequence length="387" mass="43364">MSVSSKLLNSIPESYFGKTMGRKLEFGDKPLINTAVGIPDQPVDRTVLKTLQDAIVNPDNHRYGVFRGKEALKKEIQKFYKDVYEVSLEDDEICILYGTKNGLVHIPTCVIEPGEGVLLPNPGYTDYLAGVKLARGVHYDLPLHPENHYLPDFDAIDKSLLDNTKLIYLNYPSNPTGAVATQAFFDDTILRFKNTKTKIVHDFAYAAFGFNGKNPSILASPHAKEVAVEIYSLSKGFNMSGVRVGFAVGNKEIVSALNYFQDHTQVGMWGVVQDAAKAALELGEPYLETQNNIFKARRDKVTAYLEQHQIPFEPMNGGIFLWVQVPDDFDGEAYTDYLLKQESILVTPGIPFGSRGKNYIRISLAIDDVLIDELLERLKNTKELYKK</sequence>
<evidence type="ECO:0000313" key="6">
    <source>
        <dbReference type="Proteomes" id="UP000294865"/>
    </source>
</evidence>
<gene>
    <name evidence="5" type="ORF">ETI04_06760</name>
</gene>
<dbReference type="InterPro" id="IPR015422">
    <property type="entry name" value="PyrdxlP-dep_Trfase_small"/>
</dbReference>
<dbReference type="PANTHER" id="PTHR42832">
    <property type="entry name" value="AMINO ACID AMINOTRANSFERASE"/>
    <property type="match status" value="1"/>
</dbReference>
<dbReference type="GO" id="GO:0030170">
    <property type="term" value="F:pyridoxal phosphate binding"/>
    <property type="evidence" value="ECO:0007669"/>
    <property type="project" value="InterPro"/>
</dbReference>
<dbReference type="Gene3D" id="3.40.640.10">
    <property type="entry name" value="Type I PLP-dependent aspartate aminotransferase-like (Major domain)"/>
    <property type="match status" value="1"/>
</dbReference>
<dbReference type="InterPro" id="IPR004839">
    <property type="entry name" value="Aminotransferase_I/II_large"/>
</dbReference>
<comment type="caution">
    <text evidence="5">The sequence shown here is derived from an EMBL/GenBank/DDBJ whole genome shotgun (WGS) entry which is preliminary data.</text>
</comment>
<accession>A0A4R6C4Z5</accession>